<reference evidence="1 2" key="1">
    <citation type="submission" date="2017-09" db="EMBL/GenBank/DDBJ databases">
        <title>Depth-based differentiation of microbial function through sediment-hosted aquifers and enrichment of novel symbionts in the deep terrestrial subsurface.</title>
        <authorList>
            <person name="Probst A.J."/>
            <person name="Ladd B."/>
            <person name="Jarett J.K."/>
            <person name="Geller-Mcgrath D.E."/>
            <person name="Sieber C.M."/>
            <person name="Emerson J.B."/>
            <person name="Anantharaman K."/>
            <person name="Thomas B.C."/>
            <person name="Malmstrom R."/>
            <person name="Stieglmeier M."/>
            <person name="Klingl A."/>
            <person name="Woyke T."/>
            <person name="Ryan C.M."/>
            <person name="Banfield J.F."/>
        </authorList>
    </citation>
    <scope>NUCLEOTIDE SEQUENCE [LARGE SCALE GENOMIC DNA]</scope>
    <source>
        <strain evidence="1">CG17_big_fil_post_rev_8_21_14_2_50_48_46</strain>
    </source>
</reference>
<evidence type="ECO:0000313" key="1">
    <source>
        <dbReference type="EMBL" id="PIW16764.1"/>
    </source>
</evidence>
<accession>A0A2M7G4D5</accession>
<gene>
    <name evidence="1" type="ORF">COW36_11510</name>
</gene>
<organism evidence="1 2">
    <name type="scientific">bacterium (Candidatus Blackallbacteria) CG17_big_fil_post_rev_8_21_14_2_50_48_46</name>
    <dbReference type="NCBI Taxonomy" id="2014261"/>
    <lineage>
        <taxon>Bacteria</taxon>
        <taxon>Candidatus Blackallbacteria</taxon>
    </lineage>
</organism>
<dbReference type="Proteomes" id="UP000231019">
    <property type="component" value="Unassembled WGS sequence"/>
</dbReference>
<name>A0A2M7G4D5_9BACT</name>
<evidence type="ECO:0000313" key="2">
    <source>
        <dbReference type="Proteomes" id="UP000231019"/>
    </source>
</evidence>
<sequence>MSMKGGYGLMVDLGDAPASEDLEKLYKTLWQNSDLNGPEQTFSTFGTIPRGAQGQLRLASGSEISLYTRFEQDSLGYPPGWESPVLLSIGLAETEPELPENLELQNSLQRFLKTIAEILPFRMAVMGHSSLYHVNAEFMSEDWLDLHHELLLSVWLEKKHPLLKRLSATAWQHFPYACLFPSDWAGILSTQSEQEKYLRYKQNLSKALHTPKLQLTWESSENFRPED</sequence>
<dbReference type="AlphaFoldDB" id="A0A2M7G4D5"/>
<protein>
    <submittedName>
        <fullName evidence="1">Uncharacterized protein</fullName>
    </submittedName>
</protein>
<proteinExistence type="predicted"/>
<dbReference type="EMBL" id="PFFQ01000035">
    <property type="protein sequence ID" value="PIW16764.1"/>
    <property type="molecule type" value="Genomic_DNA"/>
</dbReference>
<comment type="caution">
    <text evidence="1">The sequence shown here is derived from an EMBL/GenBank/DDBJ whole genome shotgun (WGS) entry which is preliminary data.</text>
</comment>